<evidence type="ECO:0000256" key="2">
    <source>
        <dbReference type="ARBA" id="ARBA00022763"/>
    </source>
</evidence>
<dbReference type="Pfam" id="PF01624">
    <property type="entry name" value="MutS_I"/>
    <property type="match status" value="1"/>
</dbReference>
<keyword evidence="4" id="KW-0238">DNA-binding</keyword>
<dbReference type="Gene3D" id="3.40.1170.10">
    <property type="entry name" value="DNA repair protein MutS, domain I"/>
    <property type="match status" value="1"/>
</dbReference>
<dbReference type="InterPro" id="IPR027417">
    <property type="entry name" value="P-loop_NTPase"/>
</dbReference>
<dbReference type="SMART" id="SM00534">
    <property type="entry name" value="MUTSac"/>
    <property type="match status" value="1"/>
</dbReference>
<dbReference type="PANTHER" id="PTHR48448:SF1">
    <property type="entry name" value="MUTL PROTEIN ISOFORM 1"/>
    <property type="match status" value="1"/>
</dbReference>
<reference evidence="7 8" key="1">
    <citation type="submission" date="2024-01" db="EMBL/GenBank/DDBJ databases">
        <title>The genomes of 5 underutilized Papilionoideae crops provide insights into root nodulation and disease resistanc.</title>
        <authorList>
            <person name="Yuan L."/>
        </authorList>
    </citation>
    <scope>NUCLEOTIDE SEQUENCE [LARGE SCALE GENOMIC DNA]</scope>
    <source>
        <strain evidence="7">ZHUSHIDOU_FW_LH</strain>
        <tissue evidence="7">Leaf</tissue>
    </source>
</reference>
<dbReference type="EMBL" id="JAYWIO010000004">
    <property type="protein sequence ID" value="KAK7268692.1"/>
    <property type="molecule type" value="Genomic_DNA"/>
</dbReference>
<dbReference type="FunFam" id="3.40.1170.10:FF:000005">
    <property type="entry name" value="DNA mismatch repair protein MSH1, mitochondrial"/>
    <property type="match status" value="1"/>
</dbReference>
<keyword evidence="5" id="KW-0732">Signal</keyword>
<protein>
    <recommendedName>
        <fullName evidence="6">DNA mismatch repair proteins mutS family domain-containing protein</fullName>
    </recommendedName>
</protein>
<dbReference type="InterPro" id="IPR035901">
    <property type="entry name" value="GIY-YIG_endonuc_sf"/>
</dbReference>
<sequence>MQWLAIRNGVVLLPRWRSLALSLSSPSPAPCTSFLPSRLFKGQREKVSCFTDRKVLRGSSKASKKHKTPKNVLDDKDLSHILWWKERMETFRKPSTIQLLRRIEYSNLLGLDTNLKNGSLKEGTLNWEILQFKSRFPREVLLCRVGDFYEALGIDACILVEYAGLNPFGGLRSDSIPRAGCPVVNLRQTLDDLTRNGFSVCIVEEVQGPTQARARKGRFISGHAHPGNPYVYGLVGVDHDLDFPEPMPVVGISRSARGYCIILVLETMKTYSSEDGLTEEAVVTKLRTCQYHHLFLHTSLRKNSSGTFRWGEYGEGGLLWGECSSKHFEWFDGNPVSEILLKVKELYGLDDDVTFRNITVPSENRPRPLTLGTATQIGVIPTEGIPSLLKVILPSNCTGLPQLYVRDLLLNPPSYEIASTIQATCKLMSIVTCSIPEFTCVPSAKLVKLLELREANHIEFCRIKNVLDEILKMYRTVELNEILKLLIHPTWVATGLKIDFETLVNGCEEASSKICEIISLDGEDDQKTSSFSVIPNDFFEDMEFSWKGRVKRVHIDDVFTEVERAAEALYFAVTEDFSPIVSRIKATSSPLGGPKGEILYAREHEAVWFKGKRFTPVVWAGSPGEEQIKQLKPALDSKGKRAGDEWFTTVKVEAALLRYHEACAKAKARVLELLRELSTELQSNINIIVFASMLLVIAKALFCHVSEGRRRKWVFPTLTGSHVIEDVKPLEEKQGMKIVDLLPYWLNTAEGGAVHNTVDMQSLFLLTGPNGGGKSSLLRSLCAAALLGICGLTVPAESALIPSFDSIMLHMKSYDSPADEKSSFQVEMSELRSIIAGTTKRSLVLVDEICRGTETAKGTCIAGSIVETLDHIGCLGIVSTHLHGIFNLPLNVKNTVYKAMGTVCIDGQTKPTWKLTDGICKESLAFETAKREGMPESIIQRAEDLYLSVYANELLPGEICPKQEQCSYEMNVNNSNGTHLQSIKFMTGGASHDRITLANQVEVLHKEVESAVTEICQEKVMEFRRKRIIPDLTDIKCVLISAREQPPPSTVGSSSVYVIIRPDKNLYVGQTDDLEGRVRSHRLKEGMQDASFLYFLVPGKSLACELETLLINQLPSQGFQLANVADGKHRNFGTSNLHTECVVATSCP</sequence>
<feature type="domain" description="DNA mismatch repair proteins mutS family" evidence="6">
    <location>
        <begin position="842"/>
        <end position="858"/>
    </location>
</feature>
<dbReference type="PROSITE" id="PS00486">
    <property type="entry name" value="DNA_MISMATCH_REPAIR_2"/>
    <property type="match status" value="1"/>
</dbReference>
<dbReference type="AlphaFoldDB" id="A0AAN9F2Y0"/>
<dbReference type="InterPro" id="IPR000432">
    <property type="entry name" value="DNA_mismatch_repair_MutS_C"/>
</dbReference>
<feature type="signal peptide" evidence="5">
    <location>
        <begin position="1"/>
        <end position="20"/>
    </location>
</feature>
<dbReference type="SUPFAM" id="SSF52540">
    <property type="entry name" value="P-loop containing nucleoside triphosphate hydrolases"/>
    <property type="match status" value="1"/>
</dbReference>
<keyword evidence="1" id="KW-0547">Nucleotide-binding</keyword>
<keyword evidence="3" id="KW-0067">ATP-binding</keyword>
<keyword evidence="8" id="KW-1185">Reference proteome</keyword>
<dbReference type="GO" id="GO:0005524">
    <property type="term" value="F:ATP binding"/>
    <property type="evidence" value="ECO:0007669"/>
    <property type="project" value="UniProtKB-KW"/>
</dbReference>
<evidence type="ECO:0000313" key="8">
    <source>
        <dbReference type="Proteomes" id="UP001372338"/>
    </source>
</evidence>
<dbReference type="Proteomes" id="UP001372338">
    <property type="component" value="Unassembled WGS sequence"/>
</dbReference>
<dbReference type="FunFam" id="3.40.50.300:FF:001188">
    <property type="entry name" value="DNA mismatch repair protein"/>
    <property type="match status" value="1"/>
</dbReference>
<evidence type="ECO:0000256" key="3">
    <source>
        <dbReference type="ARBA" id="ARBA00022840"/>
    </source>
</evidence>
<dbReference type="GO" id="GO:0006298">
    <property type="term" value="P:mismatch repair"/>
    <property type="evidence" value="ECO:0007669"/>
    <property type="project" value="InterPro"/>
</dbReference>
<evidence type="ECO:0000256" key="1">
    <source>
        <dbReference type="ARBA" id="ARBA00022741"/>
    </source>
</evidence>
<name>A0AAN9F2Y0_CROPI</name>
<dbReference type="GO" id="GO:0030983">
    <property type="term" value="F:mismatched DNA binding"/>
    <property type="evidence" value="ECO:0007669"/>
    <property type="project" value="InterPro"/>
</dbReference>
<evidence type="ECO:0000313" key="7">
    <source>
        <dbReference type="EMBL" id="KAK7268692.1"/>
    </source>
</evidence>
<proteinExistence type="predicted"/>
<comment type="caution">
    <text evidence="7">The sequence shown here is derived from an EMBL/GenBank/DDBJ whole genome shotgun (WGS) entry which is preliminary data.</text>
</comment>
<dbReference type="InterPro" id="IPR007695">
    <property type="entry name" value="DNA_mismatch_repair_MutS-lik_N"/>
</dbReference>
<evidence type="ECO:0000256" key="5">
    <source>
        <dbReference type="SAM" id="SignalP"/>
    </source>
</evidence>
<dbReference type="CDD" id="cd03243">
    <property type="entry name" value="ABC_MutS_homologs"/>
    <property type="match status" value="1"/>
</dbReference>
<gene>
    <name evidence="7" type="ORF">RIF29_21398</name>
</gene>
<evidence type="ECO:0000259" key="6">
    <source>
        <dbReference type="PROSITE" id="PS00486"/>
    </source>
</evidence>
<dbReference type="InterPro" id="IPR053276">
    <property type="entry name" value="MtDNA_mismatch_repair_MutS"/>
</dbReference>
<dbReference type="SUPFAM" id="SSF55271">
    <property type="entry name" value="DNA repair protein MutS, domain I"/>
    <property type="match status" value="1"/>
</dbReference>
<keyword evidence="2" id="KW-0227">DNA damage</keyword>
<accession>A0AAN9F2Y0</accession>
<dbReference type="InterPro" id="IPR016151">
    <property type="entry name" value="DNA_mismatch_repair_MutS_N"/>
</dbReference>
<organism evidence="7 8">
    <name type="scientific">Crotalaria pallida</name>
    <name type="common">Smooth rattlebox</name>
    <name type="synonym">Crotalaria striata</name>
    <dbReference type="NCBI Taxonomy" id="3830"/>
    <lineage>
        <taxon>Eukaryota</taxon>
        <taxon>Viridiplantae</taxon>
        <taxon>Streptophyta</taxon>
        <taxon>Embryophyta</taxon>
        <taxon>Tracheophyta</taxon>
        <taxon>Spermatophyta</taxon>
        <taxon>Magnoliopsida</taxon>
        <taxon>eudicotyledons</taxon>
        <taxon>Gunneridae</taxon>
        <taxon>Pentapetalae</taxon>
        <taxon>rosids</taxon>
        <taxon>fabids</taxon>
        <taxon>Fabales</taxon>
        <taxon>Fabaceae</taxon>
        <taxon>Papilionoideae</taxon>
        <taxon>50 kb inversion clade</taxon>
        <taxon>genistoids sensu lato</taxon>
        <taxon>core genistoids</taxon>
        <taxon>Crotalarieae</taxon>
        <taxon>Crotalaria</taxon>
    </lineage>
</organism>
<dbReference type="PANTHER" id="PTHR48448">
    <property type="entry name" value="MUTL PROTEIN ISOFORM 1"/>
    <property type="match status" value="1"/>
</dbReference>
<feature type="chain" id="PRO_5042903724" description="DNA mismatch repair proteins mutS family domain-containing protein" evidence="5">
    <location>
        <begin position="21"/>
        <end position="1148"/>
    </location>
</feature>
<evidence type="ECO:0000256" key="4">
    <source>
        <dbReference type="ARBA" id="ARBA00023125"/>
    </source>
</evidence>
<dbReference type="SUPFAM" id="SSF82771">
    <property type="entry name" value="GIY-YIG endonuclease"/>
    <property type="match status" value="1"/>
</dbReference>
<dbReference type="Pfam" id="PF00488">
    <property type="entry name" value="MutS_V"/>
    <property type="match status" value="1"/>
</dbReference>
<dbReference type="Gene3D" id="3.40.50.300">
    <property type="entry name" value="P-loop containing nucleotide triphosphate hydrolases"/>
    <property type="match status" value="1"/>
</dbReference>